<dbReference type="Proteomes" id="UP000325517">
    <property type="component" value="Chromosome"/>
</dbReference>
<dbReference type="OrthoDB" id="1633470at2"/>
<dbReference type="SUPFAM" id="SSF53187">
    <property type="entry name" value="Zn-dependent exopeptidases"/>
    <property type="match status" value="1"/>
</dbReference>
<dbReference type="AlphaFoldDB" id="A0A5J6SRM7"/>
<dbReference type="KEGG" id="psyo:PB01_12010"/>
<sequence length="264" mass="29542">MANSLKNLTSILLLLFLTPIIIATIQTPLSTQQKVENKKEDTPVVYAAQLESKPDITEIIEPKTAFVYFTHAHEAYRPILAEKGDKIAVYDSITNISSFQEQIAAQFAFHQVDTQFLEDHKPEVMDNYNTIRPFVKNAIAHSDYDIVLDIHRDALKAKVTTLQSGEETYAKFIFVIGGEHPNYRWNEQLAQNLSDQLNKIVPGISRGVIVKTGKGVDGVYNQDLAKNLLVVELGGVDNTEQEVDRSIAILAKAISNMFNQQIPS</sequence>
<dbReference type="NCBIfam" id="TIGR02867">
    <property type="entry name" value="spore_II_P"/>
    <property type="match status" value="1"/>
</dbReference>
<dbReference type="InterPro" id="IPR010897">
    <property type="entry name" value="Spore_II_P"/>
</dbReference>
<organism evidence="1 2">
    <name type="scientific">Psychrobacillus glaciei</name>
    <dbReference type="NCBI Taxonomy" id="2283160"/>
    <lineage>
        <taxon>Bacteria</taxon>
        <taxon>Bacillati</taxon>
        <taxon>Bacillota</taxon>
        <taxon>Bacilli</taxon>
        <taxon>Bacillales</taxon>
        <taxon>Bacillaceae</taxon>
        <taxon>Psychrobacillus</taxon>
    </lineage>
</organism>
<proteinExistence type="predicted"/>
<evidence type="ECO:0000313" key="1">
    <source>
        <dbReference type="EMBL" id="QFF99494.1"/>
    </source>
</evidence>
<dbReference type="RefSeq" id="WP_151700404.1">
    <property type="nucleotide sequence ID" value="NZ_CP031223.1"/>
</dbReference>
<evidence type="ECO:0000313" key="2">
    <source>
        <dbReference type="Proteomes" id="UP000325517"/>
    </source>
</evidence>
<dbReference type="EMBL" id="CP031223">
    <property type="protein sequence ID" value="QFF99494.1"/>
    <property type="molecule type" value="Genomic_DNA"/>
</dbReference>
<accession>A0A5J6SRM7</accession>
<name>A0A5J6SRM7_9BACI</name>
<dbReference type="Pfam" id="PF07454">
    <property type="entry name" value="SpoIIP"/>
    <property type="match status" value="1"/>
</dbReference>
<gene>
    <name evidence="1" type="ORF">PB01_12010</name>
</gene>
<keyword evidence="2" id="KW-1185">Reference proteome</keyword>
<reference evidence="1 2" key="1">
    <citation type="submission" date="2018-07" db="EMBL/GenBank/DDBJ databases">
        <title>Complete genome sequence of Psychrobacillus sp. PB01, isolated from iceberg, and comparative genome analysis of Psychrobacillus strains.</title>
        <authorList>
            <person name="Lee P.C."/>
        </authorList>
    </citation>
    <scope>NUCLEOTIDE SEQUENCE [LARGE SCALE GENOMIC DNA]</scope>
    <source>
        <strain evidence="1 2">PB01</strain>
    </source>
</reference>
<protein>
    <submittedName>
        <fullName evidence="1">Stage II sporulation protein P</fullName>
    </submittedName>
</protein>